<keyword evidence="2" id="KW-0597">Phosphoprotein</keyword>
<dbReference type="InterPro" id="IPR037143">
    <property type="entry name" value="4-PPantetheinyl_Trfase_dom_sf"/>
</dbReference>
<dbReference type="SMART" id="SM00825">
    <property type="entry name" value="PKS_KS"/>
    <property type="match status" value="1"/>
</dbReference>
<dbReference type="PANTHER" id="PTHR43775:SF37">
    <property type="entry name" value="SI:DKEY-61P9.11"/>
    <property type="match status" value="1"/>
</dbReference>
<dbReference type="InterPro" id="IPR001227">
    <property type="entry name" value="Ac_transferase_dom_sf"/>
</dbReference>
<dbReference type="SUPFAM" id="SSF52151">
    <property type="entry name" value="FabD/lysophospholipase-like"/>
    <property type="match status" value="1"/>
</dbReference>
<dbReference type="SUPFAM" id="SSF53901">
    <property type="entry name" value="Thiolase-like"/>
    <property type="match status" value="1"/>
</dbReference>
<dbReference type="Pfam" id="PF00109">
    <property type="entry name" value="ketoacyl-synt"/>
    <property type="match status" value="1"/>
</dbReference>
<protein>
    <submittedName>
        <fullName evidence="5">4'-phosphopantetheinyl transferase superfamily protein</fullName>
    </submittedName>
</protein>
<dbReference type="GO" id="GO:0006633">
    <property type="term" value="P:fatty acid biosynthetic process"/>
    <property type="evidence" value="ECO:0007669"/>
    <property type="project" value="InterPro"/>
</dbReference>
<dbReference type="Gene3D" id="3.40.47.10">
    <property type="match status" value="1"/>
</dbReference>
<dbReference type="SMART" id="SM00827">
    <property type="entry name" value="PKS_AT"/>
    <property type="match status" value="1"/>
</dbReference>
<accession>A0A937F704</accession>
<dbReference type="InterPro" id="IPR016039">
    <property type="entry name" value="Thiolase-like"/>
</dbReference>
<evidence type="ECO:0000313" key="5">
    <source>
        <dbReference type="EMBL" id="MBL3655485.1"/>
    </source>
</evidence>
<keyword evidence="1" id="KW-0596">Phosphopantetheine</keyword>
<dbReference type="Proteomes" id="UP000659388">
    <property type="component" value="Unassembled WGS sequence"/>
</dbReference>
<dbReference type="GO" id="GO:0004315">
    <property type="term" value="F:3-oxoacyl-[acyl-carrier-protein] synthase activity"/>
    <property type="evidence" value="ECO:0007669"/>
    <property type="project" value="InterPro"/>
</dbReference>
<dbReference type="Pfam" id="PF02801">
    <property type="entry name" value="Ketoacyl-synt_C"/>
    <property type="match status" value="1"/>
</dbReference>
<dbReference type="Gene3D" id="3.10.129.110">
    <property type="entry name" value="Polyketide synthase dehydratase"/>
    <property type="match status" value="1"/>
</dbReference>
<sequence length="1438" mass="160302">MTNNNNFAIVGMSCVYPGADDINTYWNNIKNKVDAITDVPENRWESRYYDPSSSEVDRFYCKRGGFIDDYANFDPYEFGIVPIAVQGTEPDHLITLKMAKNALTDAGVFDKKIPLDKTGIILGKGNYTGTGMIRLLERMRTGEHIANLLSSLVPDLTPAQVEKIRKGFQKNTGRYGPDTAMGLIPNLAASLVANRLNLGGTAYTIDAACASSLLAIDQGVKELQSGRCNMILAGGIHLSQNAPFYSVFTQLGALSRSQQIRPFDKNADGLLIGEGCGMVVLKRLDDALADDDRIYAVVKGVGVASDGAASSLMSPSVKGQSQAIEHAWDMAQMEKEVGYIEAHGTGTPLGDKTETETLINCFGSRTDAPLAGLGSVKSMIGHTMPAAGMAGLIKTALALYHGQIPPTLHCDSPLEALSNSRFMTIKDVIDWDQTELPRKAGVNAFGFGGINSHVVLEGFNAPDKKRSKLFAGSSVNLSKDQVLLMARPTAAALIEALKSEDTSVGQGDHKLAVFDPTPERIEKAIKIITKGKSWRNRNDIWYTNDPLLKNNDKICFLFPGLDALEKSDIESICEYFNIPRMEHAEASELIESSIKVFETSMILDQALKKLGIAPDLIAGHSLGEWLGCYSSGICDEKYVLKMLTQLDPHSINVPDVHFLVIGSGMDQIKPLIKDFENLYLTHDNCPHQVIVCGHITEIEKCKEILNEKQIFHQLLPFQSGFHSPFFEGYINQLRDKLFIIQKEPSIPLWSATTTELYPTDIEEIKELTLQHLTQPVRFRELVEKLHEQEGVKYFLQVGAGGLAGFTDDTLKGKSFQTISASSPKRTALNQLQRVLVSIFVEGKEIDIDFLNLRKPVKTTRSMKLSLGFPLVNEFDSTPIAPARQESTIMDEYVTEDGHPLLQSLHLNFNAINSAQKEISSVLKQKLTMSTSSIGIETPPSPPYTYQPEEKVTPNDFEKAMELSLEKYPYLIDHSMYVQKEGWPYMEDRFPVVPMTMLIELMADAVLEQVPGMQIEKIENIQAFKWTHVSDPIHLVLKGSWQDHKKVNVTLGDYATAQITVRSGKGSSYLSTSEDIGKTMTPTMTQEQIYEDKHMFHGPAYQGIKEFIKMGDKGIKGIIRASSGKGSLLDNAGQLFGLWIQMTVPYNHIAFPVKIKEINFPDNYNDQDGEFECTCHLTENNDDIFGSNITVNKNGKTWATINGWINRRLGFDPKMWDTSRQVLDNSLSEELPNGIFIFKDTYRRSTAWDFISKRYLSKPEKDILESLPLTRRKKWLMGRVVIKDIVRATLNKKQSTKLYPGEINIKKDHYGKPIIIGEQSTLEPINVSLAHKDKIAVAIASQTSEPGIDIESIEDRGEGFLKLSFHDSELALIPKDEDTWEWATRLWAAKEAYGKSIGKGLQGNPKNYKIEEVDGTSVRIEDKWIKSTLINNYVIGWIQ</sequence>
<dbReference type="Gene3D" id="3.40.366.10">
    <property type="entry name" value="Malonyl-Coenzyme A Acyl Carrier Protein, domain 2"/>
    <property type="match status" value="1"/>
</dbReference>
<dbReference type="InterPro" id="IPR014031">
    <property type="entry name" value="Ketoacyl_synth_C"/>
</dbReference>
<dbReference type="Pfam" id="PF16197">
    <property type="entry name" value="KAsynt_C_assoc"/>
    <property type="match status" value="1"/>
</dbReference>
<proteinExistence type="predicted"/>
<dbReference type="CDD" id="cd00833">
    <property type="entry name" value="PKS"/>
    <property type="match status" value="1"/>
</dbReference>
<dbReference type="InterPro" id="IPR014030">
    <property type="entry name" value="Ketoacyl_synth_N"/>
</dbReference>
<dbReference type="EMBL" id="JAESIY010000002">
    <property type="protein sequence ID" value="MBL3655485.1"/>
    <property type="molecule type" value="Genomic_DNA"/>
</dbReference>
<evidence type="ECO:0000256" key="1">
    <source>
        <dbReference type="ARBA" id="ARBA00022450"/>
    </source>
</evidence>
<evidence type="ECO:0000259" key="4">
    <source>
        <dbReference type="PROSITE" id="PS52004"/>
    </source>
</evidence>
<reference evidence="5" key="1">
    <citation type="submission" date="2021-01" db="EMBL/GenBank/DDBJ databases">
        <title>Fulvivirga kasyanovii gen. nov., sp nov., a novel member of the phylum Bacteroidetes isolated from seawater in a mussel farm.</title>
        <authorList>
            <person name="Zhao L.-H."/>
            <person name="Wang Z.-J."/>
        </authorList>
    </citation>
    <scope>NUCLEOTIDE SEQUENCE</scope>
    <source>
        <strain evidence="5">2943</strain>
    </source>
</reference>
<dbReference type="InterPro" id="IPR018201">
    <property type="entry name" value="Ketoacyl_synth_AS"/>
</dbReference>
<evidence type="ECO:0000313" key="6">
    <source>
        <dbReference type="Proteomes" id="UP000659388"/>
    </source>
</evidence>
<dbReference type="InterPro" id="IPR008278">
    <property type="entry name" value="4-PPantetheinyl_Trfase_dom"/>
</dbReference>
<dbReference type="InterPro" id="IPR032821">
    <property type="entry name" value="PKS_assoc"/>
</dbReference>
<evidence type="ECO:0000256" key="3">
    <source>
        <dbReference type="ARBA" id="ARBA00022679"/>
    </source>
</evidence>
<dbReference type="InterPro" id="IPR014043">
    <property type="entry name" value="Acyl_transferase_dom"/>
</dbReference>
<dbReference type="Pfam" id="PF01648">
    <property type="entry name" value="ACPS"/>
    <property type="match status" value="1"/>
</dbReference>
<name>A0A937F704_9BACT</name>
<dbReference type="SUPFAM" id="SSF56214">
    <property type="entry name" value="4'-phosphopantetheinyl transferase"/>
    <property type="match status" value="2"/>
</dbReference>
<dbReference type="InterPro" id="IPR050091">
    <property type="entry name" value="PKS_NRPS_Biosynth_Enz"/>
</dbReference>
<dbReference type="Gene3D" id="3.90.470.20">
    <property type="entry name" value="4'-phosphopantetheinyl transferase domain"/>
    <property type="match status" value="2"/>
</dbReference>
<dbReference type="GO" id="GO:0004312">
    <property type="term" value="F:fatty acid synthase activity"/>
    <property type="evidence" value="ECO:0007669"/>
    <property type="project" value="TreeGrafter"/>
</dbReference>
<dbReference type="Pfam" id="PF00698">
    <property type="entry name" value="Acyl_transf_1"/>
    <property type="match status" value="1"/>
</dbReference>
<comment type="caution">
    <text evidence="5">The sequence shown here is derived from an EMBL/GenBank/DDBJ whole genome shotgun (WGS) entry which is preliminary data.</text>
</comment>
<dbReference type="InterPro" id="IPR020841">
    <property type="entry name" value="PKS_Beta-ketoAc_synthase_dom"/>
</dbReference>
<gene>
    <name evidence="5" type="ORF">JL102_05040</name>
</gene>
<keyword evidence="3 5" id="KW-0808">Transferase</keyword>
<dbReference type="PROSITE" id="PS52004">
    <property type="entry name" value="KS3_2"/>
    <property type="match status" value="1"/>
</dbReference>
<dbReference type="Gene3D" id="3.30.70.250">
    <property type="entry name" value="Malonyl-CoA ACP transacylase, ACP-binding"/>
    <property type="match status" value="1"/>
</dbReference>
<dbReference type="PANTHER" id="PTHR43775">
    <property type="entry name" value="FATTY ACID SYNTHASE"/>
    <property type="match status" value="1"/>
</dbReference>
<dbReference type="InterPro" id="IPR016035">
    <property type="entry name" value="Acyl_Trfase/lysoPLipase"/>
</dbReference>
<dbReference type="GO" id="GO:0000287">
    <property type="term" value="F:magnesium ion binding"/>
    <property type="evidence" value="ECO:0007669"/>
    <property type="project" value="InterPro"/>
</dbReference>
<keyword evidence="6" id="KW-1185">Reference proteome</keyword>
<dbReference type="InterPro" id="IPR042104">
    <property type="entry name" value="PKS_dehydratase_sf"/>
</dbReference>
<dbReference type="PROSITE" id="PS00606">
    <property type="entry name" value="KS3_1"/>
    <property type="match status" value="1"/>
</dbReference>
<feature type="domain" description="Ketosynthase family 3 (KS3)" evidence="4">
    <location>
        <begin position="4"/>
        <end position="458"/>
    </location>
</feature>
<dbReference type="GO" id="GO:0008897">
    <property type="term" value="F:holo-[acyl-carrier-protein] synthase activity"/>
    <property type="evidence" value="ECO:0007669"/>
    <property type="project" value="InterPro"/>
</dbReference>
<dbReference type="RefSeq" id="WP_202243153.1">
    <property type="nucleotide sequence ID" value="NZ_JAESIY010000002.1"/>
</dbReference>
<evidence type="ECO:0000256" key="2">
    <source>
        <dbReference type="ARBA" id="ARBA00022553"/>
    </source>
</evidence>
<organism evidence="5 6">
    <name type="scientific">Fulvivirga sediminis</name>
    <dbReference type="NCBI Taxonomy" id="2803949"/>
    <lineage>
        <taxon>Bacteria</taxon>
        <taxon>Pseudomonadati</taxon>
        <taxon>Bacteroidota</taxon>
        <taxon>Cytophagia</taxon>
        <taxon>Cytophagales</taxon>
        <taxon>Fulvivirgaceae</taxon>
        <taxon>Fulvivirga</taxon>
    </lineage>
</organism>